<evidence type="ECO:0000313" key="4">
    <source>
        <dbReference type="Proteomes" id="UP000030960"/>
    </source>
</evidence>
<proteinExistence type="predicted"/>
<evidence type="ECO:0000256" key="1">
    <source>
        <dbReference type="SAM" id="Phobius"/>
    </source>
</evidence>
<protein>
    <recommendedName>
        <fullName evidence="2">YcxB-like C-terminal domain-containing protein</fullName>
    </recommendedName>
</protein>
<dbReference type="Pfam" id="PF14317">
    <property type="entry name" value="YcxB"/>
    <property type="match status" value="1"/>
</dbReference>
<keyword evidence="1" id="KW-0472">Membrane</keyword>
<dbReference type="EMBL" id="JSUQ01000014">
    <property type="protein sequence ID" value="KHQ51933.1"/>
    <property type="molecule type" value="Genomic_DNA"/>
</dbReference>
<organism evidence="3 4">
    <name type="scientific">Mameliella alba</name>
    <dbReference type="NCBI Taxonomy" id="561184"/>
    <lineage>
        <taxon>Bacteria</taxon>
        <taxon>Pseudomonadati</taxon>
        <taxon>Pseudomonadota</taxon>
        <taxon>Alphaproteobacteria</taxon>
        <taxon>Rhodobacterales</taxon>
        <taxon>Roseobacteraceae</taxon>
        <taxon>Mameliella</taxon>
    </lineage>
</organism>
<dbReference type="Proteomes" id="UP000030960">
    <property type="component" value="Unassembled WGS sequence"/>
</dbReference>
<name>A0A0B3RZ02_9RHOB</name>
<keyword evidence="1" id="KW-1133">Transmembrane helix</keyword>
<dbReference type="InterPro" id="IPR025588">
    <property type="entry name" value="YcxB-like_C"/>
</dbReference>
<reference evidence="3 4" key="1">
    <citation type="submission" date="2014-10" db="EMBL/GenBank/DDBJ databases">
        <title>Genome sequence of Ponticoccus sp. strain UMTAT08 isolated from clonal culture of toxic dinoflagellate Alexandrium tamiyavanichii.</title>
        <authorList>
            <person name="Gan H.Y."/>
            <person name="Muhd D.-D."/>
            <person name="Mohd Noor M.E."/>
            <person name="Yeong Y.S."/>
            <person name="Usup G."/>
        </authorList>
    </citation>
    <scope>NUCLEOTIDE SEQUENCE [LARGE SCALE GENOMIC DNA]</scope>
    <source>
        <strain evidence="3 4">UMTAT08</strain>
    </source>
</reference>
<feature type="domain" description="YcxB-like C-terminal" evidence="2">
    <location>
        <begin position="107"/>
        <end position="160"/>
    </location>
</feature>
<keyword evidence="4" id="KW-1185">Reference proteome</keyword>
<dbReference type="OrthoDB" id="7847463at2"/>
<dbReference type="AlphaFoldDB" id="A0A0B3RZ02"/>
<keyword evidence="1" id="KW-0812">Transmembrane</keyword>
<feature type="transmembrane region" description="Helical" evidence="1">
    <location>
        <begin position="66"/>
        <end position="83"/>
    </location>
</feature>
<accession>A0A0B3RZ02</accession>
<dbReference type="STRING" id="561184.SAMN05216376_104257"/>
<gene>
    <name evidence="3" type="ORF">OA50_03570</name>
</gene>
<evidence type="ECO:0000313" key="3">
    <source>
        <dbReference type="EMBL" id="KHQ51933.1"/>
    </source>
</evidence>
<comment type="caution">
    <text evidence="3">The sequence shown here is derived from an EMBL/GenBank/DDBJ whole genome shotgun (WGS) entry which is preliminary data.</text>
</comment>
<evidence type="ECO:0000259" key="2">
    <source>
        <dbReference type="Pfam" id="PF14317"/>
    </source>
</evidence>
<dbReference type="RefSeq" id="WP_043144165.1">
    <property type="nucleotide sequence ID" value="NZ_JSUQ01000014.1"/>
</dbReference>
<feature type="transmembrane region" description="Helical" evidence="1">
    <location>
        <begin position="31"/>
        <end position="54"/>
    </location>
</feature>
<sequence>MSDRLHFTGTVRDLKHAAICARLRRRHQPWLMRWGVLAALVVYVAVLLGLVILANATDMRLPEWSSYLPFAALMAALIGLFTWRRRHVWESVRNAPVRQAPLHYQLSAEGLRITGEVSESLLRWPAVLEVIEDPEGLLFLTGQMEYIVIPTAAFADAAQMHAARDNCLRWISAAHR</sequence>